<proteinExistence type="predicted"/>
<organism evidence="2 3">
    <name type="scientific">Colletotrichum destructivum</name>
    <dbReference type="NCBI Taxonomy" id="34406"/>
    <lineage>
        <taxon>Eukaryota</taxon>
        <taxon>Fungi</taxon>
        <taxon>Dikarya</taxon>
        <taxon>Ascomycota</taxon>
        <taxon>Pezizomycotina</taxon>
        <taxon>Sordariomycetes</taxon>
        <taxon>Hypocreomycetidae</taxon>
        <taxon>Glomerellales</taxon>
        <taxon>Glomerellaceae</taxon>
        <taxon>Colletotrichum</taxon>
        <taxon>Colletotrichum destructivum species complex</taxon>
    </lineage>
</organism>
<evidence type="ECO:0000313" key="2">
    <source>
        <dbReference type="EMBL" id="WQF81079.1"/>
    </source>
</evidence>
<protein>
    <submittedName>
        <fullName evidence="2">Uncharacterized protein</fullName>
    </submittedName>
</protein>
<accession>A0AAX4ICJ8</accession>
<reference evidence="3" key="1">
    <citation type="journal article" date="2023" name="bioRxiv">
        <title>Complete genome of the Medicago anthracnose fungus, Colletotrichum destructivum, reveals a mini-chromosome-like region within a core chromosome.</title>
        <authorList>
            <person name="Lapalu N."/>
            <person name="Simon A."/>
            <person name="Lu A."/>
            <person name="Plaumann P.-L."/>
            <person name="Amselem J."/>
            <person name="Pigne S."/>
            <person name="Auger A."/>
            <person name="Koch C."/>
            <person name="Dallery J.-F."/>
            <person name="O'Connell R.J."/>
        </authorList>
    </citation>
    <scope>NUCLEOTIDE SEQUENCE [LARGE SCALE GENOMIC DNA]</scope>
    <source>
        <strain evidence="3">CBS 520.97</strain>
    </source>
</reference>
<keyword evidence="3" id="KW-1185">Reference proteome</keyword>
<gene>
    <name evidence="2" type="ORF">CDEST_06093</name>
</gene>
<name>A0AAX4ICJ8_9PEZI</name>
<evidence type="ECO:0000313" key="3">
    <source>
        <dbReference type="Proteomes" id="UP001322277"/>
    </source>
</evidence>
<feature type="region of interest" description="Disordered" evidence="1">
    <location>
        <begin position="1"/>
        <end position="74"/>
    </location>
</feature>
<feature type="compositionally biased region" description="Basic and acidic residues" evidence="1">
    <location>
        <begin position="23"/>
        <end position="33"/>
    </location>
</feature>
<dbReference type="Proteomes" id="UP001322277">
    <property type="component" value="Chromosome 4"/>
</dbReference>
<dbReference type="GeneID" id="87942596"/>
<evidence type="ECO:0000256" key="1">
    <source>
        <dbReference type="SAM" id="MobiDB-lite"/>
    </source>
</evidence>
<feature type="compositionally biased region" description="Pro residues" evidence="1">
    <location>
        <begin position="1"/>
        <end position="20"/>
    </location>
</feature>
<feature type="compositionally biased region" description="Polar residues" evidence="1">
    <location>
        <begin position="42"/>
        <end position="59"/>
    </location>
</feature>
<dbReference type="EMBL" id="CP137308">
    <property type="protein sequence ID" value="WQF81079.1"/>
    <property type="molecule type" value="Genomic_DNA"/>
</dbReference>
<dbReference type="RefSeq" id="XP_062778303.1">
    <property type="nucleotide sequence ID" value="XM_062922252.1"/>
</dbReference>
<sequence length="172" mass="18791">MKRSPPSPPLPSNMHPPPNEPDPECRPHHRETPKTPPNTTTGNLASNDSAGDRTSSPPTANWLRDSTSRGRGHGEEGVLVNGLLVSRLPALLMYVSFLHPASTYPIQLATEQAVRVLAAARVNSFWGGVKGKGSPRKKGIFKCLKLRTYSTYVCPPALPSARLSYVSYYFKI</sequence>
<dbReference type="AlphaFoldDB" id="A0AAX4ICJ8"/>
<dbReference type="KEGG" id="cdet:87942596"/>